<feature type="region of interest" description="Disordered" evidence="1">
    <location>
        <begin position="1"/>
        <end position="32"/>
    </location>
</feature>
<name>A0A8J8C5L4_9EURY</name>
<dbReference type="AlphaFoldDB" id="A0A8J8C5L4"/>
<proteinExistence type="predicted"/>
<dbReference type="Proteomes" id="UP000766550">
    <property type="component" value="Unassembled WGS sequence"/>
</dbReference>
<keyword evidence="3" id="KW-1185">Reference proteome</keyword>
<comment type="caution">
    <text evidence="2">The sequence shown here is derived from an EMBL/GenBank/DDBJ whole genome shotgun (WGS) entry which is preliminary data.</text>
</comment>
<protein>
    <submittedName>
        <fullName evidence="2">Uncharacterized protein</fullName>
    </submittedName>
</protein>
<evidence type="ECO:0000313" key="2">
    <source>
        <dbReference type="EMBL" id="MBV0925319.1"/>
    </source>
</evidence>
<reference evidence="2 3" key="1">
    <citation type="submission" date="2021-06" db="EMBL/GenBank/DDBJ databases">
        <title>New haloarchaea isolates fom saline soil.</title>
        <authorList>
            <person name="Duran-Viseras A."/>
            <person name="Sanchez-Porro C.S."/>
            <person name="Ventosa A."/>
        </authorList>
    </citation>
    <scope>NUCLEOTIDE SEQUENCE [LARGE SCALE GENOMIC DNA]</scope>
    <source>
        <strain evidence="2 3">JCM 183640</strain>
    </source>
</reference>
<feature type="compositionally biased region" description="Basic and acidic residues" evidence="1">
    <location>
        <begin position="14"/>
        <end position="26"/>
    </location>
</feature>
<gene>
    <name evidence="2" type="ORF">KTS45_14025</name>
</gene>
<evidence type="ECO:0000313" key="3">
    <source>
        <dbReference type="Proteomes" id="UP000766550"/>
    </source>
</evidence>
<organism evidence="2 3">
    <name type="scientific">Haloarcula limicola</name>
    <dbReference type="NCBI Taxonomy" id="1429915"/>
    <lineage>
        <taxon>Archaea</taxon>
        <taxon>Methanobacteriati</taxon>
        <taxon>Methanobacteriota</taxon>
        <taxon>Stenosarchaea group</taxon>
        <taxon>Halobacteria</taxon>
        <taxon>Halobacteriales</taxon>
        <taxon>Haloarculaceae</taxon>
        <taxon>Haloarcula</taxon>
    </lineage>
</organism>
<dbReference type="EMBL" id="JAHQXF010000002">
    <property type="protein sequence ID" value="MBV0925319.1"/>
    <property type="molecule type" value="Genomic_DNA"/>
</dbReference>
<accession>A0A8J8C5L4</accession>
<sequence>MTTDPGVADDADGDRDGSELTHDERATAAAAAVEQVETALAADDRF</sequence>
<evidence type="ECO:0000256" key="1">
    <source>
        <dbReference type="SAM" id="MobiDB-lite"/>
    </source>
</evidence>
<dbReference type="RefSeq" id="WP_162318154.1">
    <property type="nucleotide sequence ID" value="NZ_JAHQXF010000002.1"/>
</dbReference>